<dbReference type="AlphaFoldDB" id="A0A9D4ZL22"/>
<dbReference type="InterPro" id="IPR006734">
    <property type="entry name" value="PLATZ"/>
</dbReference>
<accession>A0A9D4ZL22</accession>
<dbReference type="Proteomes" id="UP000886520">
    <property type="component" value="Chromosome 5"/>
</dbReference>
<organism evidence="1 2">
    <name type="scientific">Adiantum capillus-veneris</name>
    <name type="common">Maidenhair fern</name>
    <dbReference type="NCBI Taxonomy" id="13818"/>
    <lineage>
        <taxon>Eukaryota</taxon>
        <taxon>Viridiplantae</taxon>
        <taxon>Streptophyta</taxon>
        <taxon>Embryophyta</taxon>
        <taxon>Tracheophyta</taxon>
        <taxon>Polypodiopsida</taxon>
        <taxon>Polypodiidae</taxon>
        <taxon>Polypodiales</taxon>
        <taxon>Pteridineae</taxon>
        <taxon>Pteridaceae</taxon>
        <taxon>Vittarioideae</taxon>
        <taxon>Adiantum</taxon>
    </lineage>
</organism>
<proteinExistence type="predicted"/>
<sequence length="248" mass="27924">MVSICQHCLSDHDSHQLLQIRRYVYHDVIRLHDIQKLLDCSRVQAYTINSARVVFLKERPQPKSNKGLGSNCESCQRSLQDAYKFCSVACKVDMSFAATRQGGNETECIECDTSTTIVTTHQTTSCQMKKNGENIMGNQEWLDLDVATSTTSSESIKTAGSSSLSMSHCNVNIRSMPYAVCTTKSHHLACATMRAPRHPRPAHHHYPHESLNRLKMPDVSLCSSTIELIPFLLSKRRKCNKPHRSPFS</sequence>
<dbReference type="PANTHER" id="PTHR31065:SF1">
    <property type="entry name" value="OS09G0116050 PROTEIN"/>
    <property type="match status" value="1"/>
</dbReference>
<dbReference type="EMBL" id="JABFUD020000005">
    <property type="protein sequence ID" value="KAI5079598.1"/>
    <property type="molecule type" value="Genomic_DNA"/>
</dbReference>
<keyword evidence="2" id="KW-1185">Reference proteome</keyword>
<dbReference type="OrthoDB" id="1908108at2759"/>
<gene>
    <name evidence="1" type="ORF">GOP47_0005077</name>
</gene>
<comment type="caution">
    <text evidence="1">The sequence shown here is derived from an EMBL/GenBank/DDBJ whole genome shotgun (WGS) entry which is preliminary data.</text>
</comment>
<dbReference type="PANTHER" id="PTHR31065">
    <property type="entry name" value="PLATZ TRANSCRIPTION FACTOR FAMILY PROTEIN"/>
    <property type="match status" value="1"/>
</dbReference>
<reference evidence="1 2" key="1">
    <citation type="submission" date="2021-01" db="EMBL/GenBank/DDBJ databases">
        <title>Adiantum capillus-veneris genome.</title>
        <authorList>
            <person name="Fang Y."/>
            <person name="Liao Q."/>
        </authorList>
    </citation>
    <scope>NUCLEOTIDE SEQUENCE [LARGE SCALE GENOMIC DNA]</scope>
    <source>
        <strain evidence="1">H3</strain>
        <tissue evidence="1">Leaf</tissue>
    </source>
</reference>
<protein>
    <recommendedName>
        <fullName evidence="3">PLATZ transcription factor family protein</fullName>
    </recommendedName>
</protein>
<evidence type="ECO:0000313" key="2">
    <source>
        <dbReference type="Proteomes" id="UP000886520"/>
    </source>
</evidence>
<evidence type="ECO:0000313" key="1">
    <source>
        <dbReference type="EMBL" id="KAI5079598.1"/>
    </source>
</evidence>
<name>A0A9D4ZL22_ADICA</name>
<dbReference type="Pfam" id="PF04640">
    <property type="entry name" value="PLATZ"/>
    <property type="match status" value="1"/>
</dbReference>
<evidence type="ECO:0008006" key="3">
    <source>
        <dbReference type="Google" id="ProtNLM"/>
    </source>
</evidence>